<evidence type="ECO:0000256" key="1">
    <source>
        <dbReference type="SAM" id="MobiDB-lite"/>
    </source>
</evidence>
<reference evidence="2 3" key="1">
    <citation type="submission" date="2019-11" db="EMBL/GenBank/DDBJ databases">
        <title>Whole genome sequence of Oryza granulata.</title>
        <authorList>
            <person name="Li W."/>
        </authorList>
    </citation>
    <scope>NUCLEOTIDE SEQUENCE [LARGE SCALE GENOMIC DNA]</scope>
    <source>
        <strain evidence="3">cv. Menghai</strain>
        <tissue evidence="2">Leaf</tissue>
    </source>
</reference>
<gene>
    <name evidence="2" type="ORF">E2562_025274</name>
</gene>
<proteinExistence type="predicted"/>
<dbReference type="AlphaFoldDB" id="A0A6G1BNQ7"/>
<organism evidence="2 3">
    <name type="scientific">Oryza meyeriana var. granulata</name>
    <dbReference type="NCBI Taxonomy" id="110450"/>
    <lineage>
        <taxon>Eukaryota</taxon>
        <taxon>Viridiplantae</taxon>
        <taxon>Streptophyta</taxon>
        <taxon>Embryophyta</taxon>
        <taxon>Tracheophyta</taxon>
        <taxon>Spermatophyta</taxon>
        <taxon>Magnoliopsida</taxon>
        <taxon>Liliopsida</taxon>
        <taxon>Poales</taxon>
        <taxon>Poaceae</taxon>
        <taxon>BOP clade</taxon>
        <taxon>Oryzoideae</taxon>
        <taxon>Oryzeae</taxon>
        <taxon>Oryzinae</taxon>
        <taxon>Oryza</taxon>
        <taxon>Oryza meyeriana</taxon>
    </lineage>
</organism>
<comment type="caution">
    <text evidence="2">The sequence shown here is derived from an EMBL/GenBank/DDBJ whole genome shotgun (WGS) entry which is preliminary data.</text>
</comment>
<protein>
    <submittedName>
        <fullName evidence="2">Uncharacterized protein</fullName>
    </submittedName>
</protein>
<sequence>MQGLAGSSMPGLAAPQQQVMGMNPRPPNGFLSYFNVNIGGNDEDVERTEKRLSWTQEEDLRLMFLDTQNTTKEDRTDLLETQKRVSTEKVEAKSQFVANIVKNLNDN</sequence>
<dbReference type="Proteomes" id="UP000479710">
    <property type="component" value="Unassembled WGS sequence"/>
</dbReference>
<dbReference type="EMBL" id="SPHZ02000012">
    <property type="protein sequence ID" value="KAF0889506.1"/>
    <property type="molecule type" value="Genomic_DNA"/>
</dbReference>
<name>A0A6G1BNQ7_9ORYZ</name>
<evidence type="ECO:0000313" key="2">
    <source>
        <dbReference type="EMBL" id="KAF0889506.1"/>
    </source>
</evidence>
<accession>A0A6G1BNQ7</accession>
<evidence type="ECO:0000313" key="3">
    <source>
        <dbReference type="Proteomes" id="UP000479710"/>
    </source>
</evidence>
<feature type="region of interest" description="Disordered" evidence="1">
    <location>
        <begin position="1"/>
        <end position="26"/>
    </location>
</feature>
<keyword evidence="3" id="KW-1185">Reference proteome</keyword>